<dbReference type="AlphaFoldDB" id="A0A1G6EJF4"/>
<dbReference type="EMBL" id="FMXQ01000013">
    <property type="protein sequence ID" value="SDB57512.1"/>
    <property type="molecule type" value="Genomic_DNA"/>
</dbReference>
<gene>
    <name evidence="1" type="ORF">SAMN02982931_04572</name>
</gene>
<accession>A0A1G6EJF4</accession>
<reference evidence="1 2" key="1">
    <citation type="submission" date="2016-10" db="EMBL/GenBank/DDBJ databases">
        <authorList>
            <person name="de Groot N.N."/>
        </authorList>
    </citation>
    <scope>NUCLEOTIDE SEQUENCE [LARGE SCALE GENOMIC DNA]</scope>
    <source>
        <strain evidence="1 2">ATCC 35022</strain>
    </source>
</reference>
<protein>
    <submittedName>
        <fullName evidence="1">Uncharacterized protein</fullName>
    </submittedName>
</protein>
<organism evidence="1 2">
    <name type="scientific">Bauldia litoralis</name>
    <dbReference type="NCBI Taxonomy" id="665467"/>
    <lineage>
        <taxon>Bacteria</taxon>
        <taxon>Pseudomonadati</taxon>
        <taxon>Pseudomonadota</taxon>
        <taxon>Alphaproteobacteria</taxon>
        <taxon>Hyphomicrobiales</taxon>
        <taxon>Kaistiaceae</taxon>
        <taxon>Bauldia</taxon>
    </lineage>
</organism>
<dbReference type="STRING" id="665467.SAMN02982931_04572"/>
<dbReference type="Proteomes" id="UP000199071">
    <property type="component" value="Unassembled WGS sequence"/>
</dbReference>
<dbReference type="RefSeq" id="WP_090880797.1">
    <property type="nucleotide sequence ID" value="NZ_FMXQ01000013.1"/>
</dbReference>
<evidence type="ECO:0000313" key="2">
    <source>
        <dbReference type="Proteomes" id="UP000199071"/>
    </source>
</evidence>
<keyword evidence="2" id="KW-1185">Reference proteome</keyword>
<proteinExistence type="predicted"/>
<name>A0A1G6EJF4_9HYPH</name>
<dbReference type="OrthoDB" id="3078257at2"/>
<sequence length="418" mass="44986">MTTRASDRPLSVILCADWGKNFSKRAVYAADIPARVVRRVPGDGWSFAGVLAEAQRWTLTGSVLATFDAPLGVPDSYLTAMGSLPGAQPLATFLDLLPRARSMPRFYDATTAVLDWAVERPFFSVPAGAGGLRTYLDAAARFGVDMYRQIDRTTGAKSVFIKSGIPGSVGSAACALWQELACELTAARTFKVWPFEGEIQTLLQSTPVVVGEMYPRAAYATALLDDPPTSRAPLVVAKTDAGVRRKAIAALQAASWVSSLSVELEDLAQAEANEDDFDACVTAAALLRCVLEGAPLCPAHLHSPESEGGILGTGSVNLGLPLRTFSGRERPLARPKRTVRQAAGSGRSVASVLRADFGAANRIFRCPIAGCDKVFQGSRGGWDAHVGSRRLHPGWHPELEEAHDRKRRFEAEFPEFFQ</sequence>
<evidence type="ECO:0000313" key="1">
    <source>
        <dbReference type="EMBL" id="SDB57512.1"/>
    </source>
</evidence>